<evidence type="ECO:0000313" key="6">
    <source>
        <dbReference type="EMBL" id="GHH69709.1"/>
    </source>
</evidence>
<dbReference type="AlphaFoldDB" id="A0A919FPV7"/>
<dbReference type="GO" id="GO:0008199">
    <property type="term" value="F:ferric iron binding"/>
    <property type="evidence" value="ECO:0007669"/>
    <property type="project" value="InterPro"/>
</dbReference>
<keyword evidence="3 4" id="KW-0408">Iron</keyword>
<dbReference type="PANTHER" id="PTHR30295:SF1">
    <property type="entry name" value="DNA PROTECTION DURING STARVATION PROTEIN"/>
    <property type="match status" value="1"/>
</dbReference>
<accession>A0A919FPV7</accession>
<dbReference type="PANTHER" id="PTHR30295">
    <property type="entry name" value="BACTERIOFERRITIN"/>
    <property type="match status" value="1"/>
</dbReference>
<dbReference type="InterPro" id="IPR009078">
    <property type="entry name" value="Ferritin-like_SF"/>
</dbReference>
<dbReference type="GO" id="GO:0004322">
    <property type="term" value="F:ferroxidase activity"/>
    <property type="evidence" value="ECO:0007669"/>
    <property type="project" value="TreeGrafter"/>
</dbReference>
<dbReference type="PROSITE" id="PS50905">
    <property type="entry name" value="FERRITIN_LIKE"/>
    <property type="match status" value="1"/>
</dbReference>
<keyword evidence="4" id="KW-0479">Metal-binding</keyword>
<dbReference type="GO" id="GO:0020037">
    <property type="term" value="F:heme binding"/>
    <property type="evidence" value="ECO:0007669"/>
    <property type="project" value="TreeGrafter"/>
</dbReference>
<sequence length="187" mass="21209">MKTPVQNQFAIDVSRIREEARKHITRGPVTPANTSDLDRLIDVLNQVVATEMVCYLRYTQNAIVAQGIDREQVAAMFREHADEELDHFRRVSDRINQLGGSPDMDPGSLVARSHTEYAAPADTDLQGMIRENFVAERIVIETYTEIVRWIGESDPTSRRLIEDVLAEEEEHADELNDLYQPTAADEA</sequence>
<dbReference type="Proteomes" id="UP000603708">
    <property type="component" value="Unassembled WGS sequence"/>
</dbReference>
<dbReference type="RefSeq" id="WP_373316882.1">
    <property type="nucleotide sequence ID" value="NZ_BNCD01000001.1"/>
</dbReference>
<dbReference type="GO" id="GO:0005829">
    <property type="term" value="C:cytosol"/>
    <property type="evidence" value="ECO:0007669"/>
    <property type="project" value="TreeGrafter"/>
</dbReference>
<feature type="binding site" evidence="4">
    <location>
        <position position="136"/>
    </location>
    <ligand>
        <name>Fe cation</name>
        <dbReference type="ChEBI" id="CHEBI:24875"/>
    </ligand>
</feature>
<dbReference type="InterPro" id="IPR009040">
    <property type="entry name" value="Ferritin-like_diiron"/>
</dbReference>
<evidence type="ECO:0000256" key="1">
    <source>
        <dbReference type="ARBA" id="ARBA00001970"/>
    </source>
</evidence>
<reference evidence="6" key="2">
    <citation type="submission" date="2020-09" db="EMBL/GenBank/DDBJ databases">
        <authorList>
            <person name="Sun Q."/>
            <person name="Ohkuma M."/>
        </authorList>
    </citation>
    <scope>NUCLEOTIDE SEQUENCE</scope>
    <source>
        <strain evidence="6">JCM 5069</strain>
    </source>
</reference>
<evidence type="ECO:0000313" key="7">
    <source>
        <dbReference type="Proteomes" id="UP000603708"/>
    </source>
</evidence>
<evidence type="ECO:0000256" key="4">
    <source>
        <dbReference type="PIRSR" id="PIRSR018063-50"/>
    </source>
</evidence>
<name>A0A919FPV7_9ACTN</name>
<dbReference type="Gene3D" id="1.20.1260.10">
    <property type="match status" value="1"/>
</dbReference>
<dbReference type="InterPro" id="IPR012347">
    <property type="entry name" value="Ferritin-like"/>
</dbReference>
<dbReference type="GO" id="GO:0006879">
    <property type="term" value="P:intracellular iron ion homeostasis"/>
    <property type="evidence" value="ECO:0007669"/>
    <property type="project" value="UniProtKB-KW"/>
</dbReference>
<evidence type="ECO:0000256" key="2">
    <source>
        <dbReference type="ARBA" id="ARBA00022434"/>
    </source>
</evidence>
<keyword evidence="2" id="KW-0409">Iron storage</keyword>
<evidence type="ECO:0000256" key="3">
    <source>
        <dbReference type="ARBA" id="ARBA00023004"/>
    </source>
</evidence>
<comment type="cofactor">
    <cofactor evidence="1">
        <name>heme b</name>
        <dbReference type="ChEBI" id="CHEBI:60344"/>
    </cofactor>
</comment>
<dbReference type="InterPro" id="IPR014490">
    <property type="entry name" value="Dps-like"/>
</dbReference>
<protein>
    <submittedName>
        <fullName evidence="6">Bacterioferritin</fullName>
    </submittedName>
</protein>
<feature type="binding site" evidence="4">
    <location>
        <position position="168"/>
    </location>
    <ligand>
        <name>Fe cation</name>
        <dbReference type="ChEBI" id="CHEBI:24875"/>
    </ligand>
</feature>
<gene>
    <name evidence="6" type="ORF">GCM10018793_02570</name>
</gene>
<organism evidence="6 7">
    <name type="scientific">Streptomyces sulfonofaciens</name>
    <dbReference type="NCBI Taxonomy" id="68272"/>
    <lineage>
        <taxon>Bacteria</taxon>
        <taxon>Bacillati</taxon>
        <taxon>Actinomycetota</taxon>
        <taxon>Actinomycetes</taxon>
        <taxon>Kitasatosporales</taxon>
        <taxon>Streptomycetaceae</taxon>
        <taxon>Streptomyces</taxon>
    </lineage>
</organism>
<dbReference type="InterPro" id="IPR008331">
    <property type="entry name" value="Ferritin_DPS_dom"/>
</dbReference>
<feature type="binding site" evidence="4">
    <location>
        <position position="51"/>
    </location>
    <ligand>
        <name>Fe cation</name>
        <dbReference type="ChEBI" id="CHEBI:24875"/>
    </ligand>
</feature>
<evidence type="ECO:0000259" key="5">
    <source>
        <dbReference type="PROSITE" id="PS50905"/>
    </source>
</evidence>
<reference evidence="6" key="1">
    <citation type="journal article" date="2014" name="Int. J. Syst. Evol. Microbiol.">
        <title>Complete genome sequence of Corynebacterium casei LMG S-19264T (=DSM 44701T), isolated from a smear-ripened cheese.</title>
        <authorList>
            <consortium name="US DOE Joint Genome Institute (JGI-PGF)"/>
            <person name="Walter F."/>
            <person name="Albersmeier A."/>
            <person name="Kalinowski J."/>
            <person name="Ruckert C."/>
        </authorList>
    </citation>
    <scope>NUCLEOTIDE SEQUENCE</scope>
    <source>
        <strain evidence="6">JCM 5069</strain>
    </source>
</reference>
<proteinExistence type="predicted"/>
<keyword evidence="7" id="KW-1185">Reference proteome</keyword>
<feature type="binding site" evidence="4">
    <location>
        <position position="171"/>
    </location>
    <ligand>
        <name>Fe cation</name>
        <dbReference type="ChEBI" id="CHEBI:24875"/>
    </ligand>
</feature>
<feature type="binding site" evidence="4">
    <location>
        <position position="87"/>
    </location>
    <ligand>
        <name>Fe cation</name>
        <dbReference type="ChEBI" id="CHEBI:24875"/>
    </ligand>
</feature>
<dbReference type="EMBL" id="BNCD01000001">
    <property type="protein sequence ID" value="GHH69709.1"/>
    <property type="molecule type" value="Genomic_DNA"/>
</dbReference>
<dbReference type="PIRSF" id="PIRSF018063">
    <property type="entry name" value="Ferrtn_UCP018063"/>
    <property type="match status" value="1"/>
</dbReference>
<dbReference type="SUPFAM" id="SSF47240">
    <property type="entry name" value="Ferritin-like"/>
    <property type="match status" value="1"/>
</dbReference>
<feature type="domain" description="Ferritin-like diiron" evidence="5">
    <location>
        <begin position="34"/>
        <end position="186"/>
    </location>
</feature>
<dbReference type="Pfam" id="PF00210">
    <property type="entry name" value="Ferritin"/>
    <property type="match status" value="1"/>
</dbReference>
<comment type="caution">
    <text evidence="6">The sequence shown here is derived from an EMBL/GenBank/DDBJ whole genome shotgun (WGS) entry which is preliminary data.</text>
</comment>